<dbReference type="InterPro" id="IPR027994">
    <property type="entry name" value="WxL_dom"/>
</dbReference>
<dbReference type="Proteomes" id="UP000050828">
    <property type="component" value="Unassembled WGS sequence"/>
</dbReference>
<evidence type="ECO:0000313" key="3">
    <source>
        <dbReference type="Proteomes" id="UP000050828"/>
    </source>
</evidence>
<reference evidence="2 3" key="1">
    <citation type="journal article" date="2015" name="Genome Announc.">
        <title>Expanding the biotechnology potential of lactobacilli through comparative genomics of 213 strains and associated genera.</title>
        <authorList>
            <person name="Sun Z."/>
            <person name="Harris H.M."/>
            <person name="McCann A."/>
            <person name="Guo C."/>
            <person name="Argimon S."/>
            <person name="Zhang W."/>
            <person name="Yang X."/>
            <person name="Jeffery I.B."/>
            <person name="Cooney J.C."/>
            <person name="Kagawa T.F."/>
            <person name="Liu W."/>
            <person name="Song Y."/>
            <person name="Salvetti E."/>
            <person name="Wrobel A."/>
            <person name="Rasinkangas P."/>
            <person name="Parkhill J."/>
            <person name="Rea M.C."/>
            <person name="O'Sullivan O."/>
            <person name="Ritari J."/>
            <person name="Douillard F.P."/>
            <person name="Paul Ross R."/>
            <person name="Yang R."/>
            <person name="Briner A.E."/>
            <person name="Felis G.E."/>
            <person name="de Vos W.M."/>
            <person name="Barrangou R."/>
            <person name="Klaenhammer T.R."/>
            <person name="Caufield P.W."/>
            <person name="Cui Y."/>
            <person name="Zhang H."/>
            <person name="O'Toole P.W."/>
        </authorList>
    </citation>
    <scope>NUCLEOTIDE SEQUENCE [LARGE SCALE GENOMIC DNA]</scope>
    <source>
        <strain evidence="2 3">DSM 20019</strain>
    </source>
</reference>
<evidence type="ECO:0000313" key="2">
    <source>
        <dbReference type="EMBL" id="KRK91504.1"/>
    </source>
</evidence>
<dbReference type="AlphaFoldDB" id="A0AAJ0LG96"/>
<name>A0AAJ0LG96_LATCU</name>
<sequence length="61" mass="6355">MDNAQILMSADKDKGMGTWADVMTTDGITLDIAGGAYAGSYNADLTWTLGDTPLQLAGSSR</sequence>
<organism evidence="2 3">
    <name type="scientific">Latilactobacillus curvatus JCM 1096 = DSM 20019</name>
    <dbReference type="NCBI Taxonomy" id="1293592"/>
    <lineage>
        <taxon>Bacteria</taxon>
        <taxon>Bacillati</taxon>
        <taxon>Bacillota</taxon>
        <taxon>Bacilli</taxon>
        <taxon>Lactobacillales</taxon>
        <taxon>Lactobacillaceae</taxon>
        <taxon>Latilactobacillus</taxon>
    </lineage>
</organism>
<proteinExistence type="predicted"/>
<feature type="domain" description="WxL" evidence="1">
    <location>
        <begin position="3"/>
        <end position="53"/>
    </location>
</feature>
<comment type="caution">
    <text evidence="2">The sequence shown here is derived from an EMBL/GenBank/DDBJ whole genome shotgun (WGS) entry which is preliminary data.</text>
</comment>
<gene>
    <name evidence="2" type="ORF">FC08_GL001203</name>
</gene>
<evidence type="ECO:0000259" key="1">
    <source>
        <dbReference type="Pfam" id="PF13731"/>
    </source>
</evidence>
<protein>
    <recommendedName>
        <fullName evidence="1">WxL domain-containing protein</fullName>
    </recommendedName>
</protein>
<dbReference type="Pfam" id="PF13731">
    <property type="entry name" value="WxL"/>
    <property type="match status" value="1"/>
</dbReference>
<accession>A0AAJ0LG96</accession>
<dbReference type="EMBL" id="AZDL01000048">
    <property type="protein sequence ID" value="KRK91504.1"/>
    <property type="molecule type" value="Genomic_DNA"/>
</dbReference>